<dbReference type="EMBL" id="AP025637">
    <property type="protein sequence ID" value="BDG75019.1"/>
    <property type="molecule type" value="Genomic_DNA"/>
</dbReference>
<name>A0ABN6PBL2_9PROT</name>
<gene>
    <name evidence="1" type="ORF">Rmf_49480</name>
</gene>
<protein>
    <submittedName>
        <fullName evidence="1">Uncharacterized protein</fullName>
    </submittedName>
</protein>
<accession>A0ABN6PBL2</accession>
<organism evidence="1 2">
    <name type="scientific">Roseomonas fluvialis</name>
    <dbReference type="NCBI Taxonomy" id="1750527"/>
    <lineage>
        <taxon>Bacteria</taxon>
        <taxon>Pseudomonadati</taxon>
        <taxon>Pseudomonadota</taxon>
        <taxon>Alphaproteobacteria</taxon>
        <taxon>Acetobacterales</taxon>
        <taxon>Roseomonadaceae</taxon>
        <taxon>Roseomonas</taxon>
    </lineage>
</organism>
<evidence type="ECO:0000313" key="1">
    <source>
        <dbReference type="EMBL" id="BDG75019.1"/>
    </source>
</evidence>
<dbReference type="Proteomes" id="UP000831327">
    <property type="component" value="Chromosome"/>
</dbReference>
<reference evidence="1 2" key="1">
    <citation type="journal article" date="2016" name="Microbes Environ.">
        <title>Phylogenetically diverse aerobic anoxygenic phototrophic bacteria isolated from epilithic biofilms in Tama river, Japan.</title>
        <authorList>
            <person name="Hirose S."/>
            <person name="Matsuura K."/>
            <person name="Haruta S."/>
        </authorList>
    </citation>
    <scope>NUCLEOTIDE SEQUENCE [LARGE SCALE GENOMIC DNA]</scope>
    <source>
        <strain evidence="1 2">S08</strain>
    </source>
</reference>
<proteinExistence type="predicted"/>
<keyword evidence="2" id="KW-1185">Reference proteome</keyword>
<evidence type="ECO:0000313" key="2">
    <source>
        <dbReference type="Proteomes" id="UP000831327"/>
    </source>
</evidence>
<sequence length="85" mass="9315">MLARHHAVDQAGGLRGLVVIVQGDHGRRNALARKQAACHPAVLAQHGVGVPQGCQGTGREVAEVADRRRYKHKARPRRRTTGRIR</sequence>